<dbReference type="PANTHER" id="PTHR11705">
    <property type="entry name" value="PROTEASE FAMILY M14 CARBOXYPEPTIDASE A,B"/>
    <property type="match status" value="1"/>
</dbReference>
<dbReference type="GO" id="GO:0008270">
    <property type="term" value="F:zinc ion binding"/>
    <property type="evidence" value="ECO:0007669"/>
    <property type="project" value="InterPro"/>
</dbReference>
<evidence type="ECO:0000256" key="12">
    <source>
        <dbReference type="PROSITE-ProRule" id="PRU01379"/>
    </source>
</evidence>
<keyword evidence="6" id="KW-0732">Signal</keyword>
<comment type="similarity">
    <text evidence="2 12">Belongs to the peptidase M14 family.</text>
</comment>
<feature type="compositionally biased region" description="Basic and acidic residues" evidence="13">
    <location>
        <begin position="333"/>
        <end position="346"/>
    </location>
</feature>
<dbReference type="EC" id="3.4.17.18" evidence="11"/>
<keyword evidence="8" id="KW-0862">Zinc</keyword>
<dbReference type="Proteomes" id="UP000595841">
    <property type="component" value="Chromosome"/>
</dbReference>
<name>A0A974P8H1_9BACL</name>
<accession>A0A974P8H1</accession>
<keyword evidence="4" id="KW-0645">Protease</keyword>
<dbReference type="RefSeq" id="WP_051052239.1">
    <property type="nucleotide sequence ID" value="NZ_CP068595.1"/>
</dbReference>
<gene>
    <name evidence="15" type="ORF">JI735_18095</name>
</gene>
<dbReference type="GO" id="GO:0006508">
    <property type="term" value="P:proteolysis"/>
    <property type="evidence" value="ECO:0007669"/>
    <property type="project" value="UniProtKB-KW"/>
</dbReference>
<keyword evidence="16" id="KW-1185">Reference proteome</keyword>
<evidence type="ECO:0000259" key="14">
    <source>
        <dbReference type="PROSITE" id="PS52035"/>
    </source>
</evidence>
<protein>
    <recommendedName>
        <fullName evidence="11">carboxypeptidase T</fullName>
        <ecNumber evidence="11">3.4.17.18</ecNumber>
    </recommendedName>
</protein>
<dbReference type="SUPFAM" id="SSF53187">
    <property type="entry name" value="Zn-dependent exopeptidases"/>
    <property type="match status" value="1"/>
</dbReference>
<evidence type="ECO:0000256" key="1">
    <source>
        <dbReference type="ARBA" id="ARBA00001947"/>
    </source>
</evidence>
<dbReference type="CDD" id="cd06228">
    <property type="entry name" value="M14-like"/>
    <property type="match status" value="1"/>
</dbReference>
<evidence type="ECO:0000256" key="10">
    <source>
        <dbReference type="ARBA" id="ARBA00050859"/>
    </source>
</evidence>
<proteinExistence type="inferred from homology"/>
<reference evidence="15 16" key="1">
    <citation type="submission" date="2021-01" db="EMBL/GenBank/DDBJ databases">
        <title>Whole genome sequence of Paenibacillus sonchi LMG 24727 for comparative genomics.</title>
        <authorList>
            <person name="Lee G."/>
            <person name="Kim M.-J."/>
            <person name="Lim K."/>
            <person name="Shin J.-H."/>
        </authorList>
    </citation>
    <scope>NUCLEOTIDE SEQUENCE [LARGE SCALE GENOMIC DNA]</scope>
    <source>
        <strain evidence="15 16">LMG 24727</strain>
    </source>
</reference>
<evidence type="ECO:0000256" key="3">
    <source>
        <dbReference type="ARBA" id="ARBA00022645"/>
    </source>
</evidence>
<evidence type="ECO:0000256" key="13">
    <source>
        <dbReference type="SAM" id="MobiDB-lite"/>
    </source>
</evidence>
<comment type="cofactor">
    <cofactor evidence="1">
        <name>Zn(2+)</name>
        <dbReference type="ChEBI" id="CHEBI:29105"/>
    </cofactor>
</comment>
<evidence type="ECO:0000313" key="15">
    <source>
        <dbReference type="EMBL" id="QQZ58687.1"/>
    </source>
</evidence>
<evidence type="ECO:0000256" key="8">
    <source>
        <dbReference type="ARBA" id="ARBA00022833"/>
    </source>
</evidence>
<keyword evidence="3 15" id="KW-0121">Carboxypeptidase</keyword>
<evidence type="ECO:0000256" key="5">
    <source>
        <dbReference type="ARBA" id="ARBA00022723"/>
    </source>
</evidence>
<dbReference type="PROSITE" id="PS52035">
    <property type="entry name" value="PEPTIDASE_M14"/>
    <property type="match status" value="1"/>
</dbReference>
<feature type="region of interest" description="Disordered" evidence="13">
    <location>
        <begin position="323"/>
        <end position="346"/>
    </location>
</feature>
<comment type="catalytic activity">
    <reaction evidence="10">
        <text>Releases a C-terminal residue, which may be hydrophobic or positively charged.</text>
        <dbReference type="EC" id="3.4.17.18"/>
    </reaction>
</comment>
<keyword evidence="5" id="KW-0479">Metal-binding</keyword>
<dbReference type="SMART" id="SM00631">
    <property type="entry name" value="Zn_pept"/>
    <property type="match status" value="1"/>
</dbReference>
<dbReference type="FunFam" id="3.40.630.10:FF:000084">
    <property type="entry name" value="Carboxypeptidase B2"/>
    <property type="match status" value="1"/>
</dbReference>
<evidence type="ECO:0000256" key="9">
    <source>
        <dbReference type="ARBA" id="ARBA00023049"/>
    </source>
</evidence>
<evidence type="ECO:0000256" key="7">
    <source>
        <dbReference type="ARBA" id="ARBA00022801"/>
    </source>
</evidence>
<evidence type="ECO:0000256" key="4">
    <source>
        <dbReference type="ARBA" id="ARBA00022670"/>
    </source>
</evidence>
<evidence type="ECO:0000256" key="6">
    <source>
        <dbReference type="ARBA" id="ARBA00022729"/>
    </source>
</evidence>
<feature type="domain" description="Peptidase M14" evidence="14">
    <location>
        <begin position="99"/>
        <end position="452"/>
    </location>
</feature>
<dbReference type="GO" id="GO:0004181">
    <property type="term" value="F:metallocarboxypeptidase activity"/>
    <property type="evidence" value="ECO:0007669"/>
    <property type="project" value="InterPro"/>
</dbReference>
<dbReference type="Gene3D" id="3.40.630.10">
    <property type="entry name" value="Zn peptidases"/>
    <property type="match status" value="1"/>
</dbReference>
<sequence>MKLFSTLIITNSLEKLQALNQFDLDLNRHSAVVQNDQHFSIQGILSEDQIHRIRQAGYFVEVKEDLTKQAADRLQEVSPVNRFADPANATEAKERTILGYLTVEEIDSFITGLQQQYPETVTLIDLPHPTWEGRKCRALRLRTTVQADRTGVLILGNVHAREWGGSDICIHFLTQILRAYHDKTPVTYGGKKYEHEQIRTLMDRLDIYVFPEVNPDGKVYSQSADLAENHQNVWWRKNRRPNGPHLPMGVDLNRNFDFLWSSEIGSSNDLSSYIYKGPSPFSEPETQNVKYLLDIYDNIQYFTDIHSFGGLILYNWGDDNNQSNQPEQNFKNPEFDGKRGKVEGNDSGDYKEYIEVQDEHIEIKLAHRMNDALRSVRNRSYTVQQAVGLYPTSATSDDYAYSRHLINPARAKIYSFTIEFGSPDGEFVPPYQEMRKIMNDVSAALTEMCLYAATQIKEQNNQTVEKAIR</sequence>
<evidence type="ECO:0000256" key="11">
    <source>
        <dbReference type="ARBA" id="ARBA00066554"/>
    </source>
</evidence>
<organism evidence="15 16">
    <name type="scientific">Paenibacillus sonchi</name>
    <dbReference type="NCBI Taxonomy" id="373687"/>
    <lineage>
        <taxon>Bacteria</taxon>
        <taxon>Bacillati</taxon>
        <taxon>Bacillota</taxon>
        <taxon>Bacilli</taxon>
        <taxon>Bacillales</taxon>
        <taxon>Paenibacillaceae</taxon>
        <taxon>Paenibacillus</taxon>
        <taxon>Paenibacillus sonchi group</taxon>
    </lineage>
</organism>
<dbReference type="KEGG" id="pson:JI735_18095"/>
<evidence type="ECO:0000256" key="2">
    <source>
        <dbReference type="ARBA" id="ARBA00005988"/>
    </source>
</evidence>
<dbReference type="AlphaFoldDB" id="A0A974P8H1"/>
<dbReference type="EMBL" id="CP068595">
    <property type="protein sequence ID" value="QQZ58687.1"/>
    <property type="molecule type" value="Genomic_DNA"/>
</dbReference>
<keyword evidence="7" id="KW-0378">Hydrolase</keyword>
<dbReference type="Pfam" id="PF00246">
    <property type="entry name" value="Peptidase_M14"/>
    <property type="match status" value="1"/>
</dbReference>
<dbReference type="InterPro" id="IPR000834">
    <property type="entry name" value="Peptidase_M14"/>
</dbReference>
<feature type="active site" description="Proton donor/acceptor" evidence="12">
    <location>
        <position position="419"/>
    </location>
</feature>
<dbReference type="GO" id="GO:0005615">
    <property type="term" value="C:extracellular space"/>
    <property type="evidence" value="ECO:0007669"/>
    <property type="project" value="TreeGrafter"/>
</dbReference>
<keyword evidence="9" id="KW-0482">Metalloprotease</keyword>
<dbReference type="PANTHER" id="PTHR11705:SF143">
    <property type="entry name" value="SLL0236 PROTEIN"/>
    <property type="match status" value="1"/>
</dbReference>
<evidence type="ECO:0000313" key="16">
    <source>
        <dbReference type="Proteomes" id="UP000595841"/>
    </source>
</evidence>